<name>A0A2A4FAE2_9BURK</name>
<proteinExistence type="predicted"/>
<accession>A0A2A4FAE2</accession>
<evidence type="ECO:0000256" key="1">
    <source>
        <dbReference type="SAM" id="Phobius"/>
    </source>
</evidence>
<feature type="transmembrane region" description="Helical" evidence="1">
    <location>
        <begin position="67"/>
        <end position="89"/>
    </location>
</feature>
<organism evidence="2 3">
    <name type="scientific">Burkholderia ubonensis subsp. mesacidophila</name>
    <dbReference type="NCBI Taxonomy" id="265293"/>
    <lineage>
        <taxon>Bacteria</taxon>
        <taxon>Pseudomonadati</taxon>
        <taxon>Pseudomonadota</taxon>
        <taxon>Betaproteobacteria</taxon>
        <taxon>Burkholderiales</taxon>
        <taxon>Burkholderiaceae</taxon>
        <taxon>Burkholderia</taxon>
        <taxon>Burkholderia cepacia complex</taxon>
    </lineage>
</organism>
<keyword evidence="1" id="KW-0812">Transmembrane</keyword>
<dbReference type="EMBL" id="MTZU01000067">
    <property type="protein sequence ID" value="PCE30351.1"/>
    <property type="molecule type" value="Genomic_DNA"/>
</dbReference>
<evidence type="ECO:0000313" key="2">
    <source>
        <dbReference type="EMBL" id="PCE30351.1"/>
    </source>
</evidence>
<keyword evidence="1" id="KW-1133">Transmembrane helix</keyword>
<comment type="caution">
    <text evidence="2">The sequence shown here is derived from an EMBL/GenBank/DDBJ whole genome shotgun (WGS) entry which is preliminary data.</text>
</comment>
<reference evidence="2 3" key="1">
    <citation type="submission" date="2017-01" db="EMBL/GenBank/DDBJ databases">
        <title>Whole-Genome Shotgun Sequencing of Two beta-Proteobacterial Species in Search of the Bulgecin Biosynthetic Cluster.</title>
        <authorList>
            <person name="Horsman M.E."/>
            <person name="Marous D.R."/>
            <person name="Li R."/>
            <person name="Oliver R.A."/>
            <person name="Byun B."/>
            <person name="Emrich S.J."/>
            <person name="Boggess B."/>
            <person name="Townsend C.A."/>
            <person name="Mobashery S."/>
        </authorList>
    </citation>
    <scope>NUCLEOTIDE SEQUENCE [LARGE SCALE GENOMIC DNA]</scope>
    <source>
        <strain evidence="2 3">ATCC 31433</strain>
    </source>
</reference>
<evidence type="ECO:0000313" key="3">
    <source>
        <dbReference type="Proteomes" id="UP000217994"/>
    </source>
</evidence>
<feature type="transmembrane region" description="Helical" evidence="1">
    <location>
        <begin position="109"/>
        <end position="126"/>
    </location>
</feature>
<dbReference type="Proteomes" id="UP000217994">
    <property type="component" value="Unassembled WGS sequence"/>
</dbReference>
<dbReference type="AlphaFoldDB" id="A0A2A4FAE2"/>
<feature type="transmembrane region" description="Helical" evidence="1">
    <location>
        <begin position="7"/>
        <end position="25"/>
    </location>
</feature>
<sequence>MHARQTWHVLAFVCLATFTGLITLAPQWRAGAMKGELNALALFALGIAAVFLSLARTEPGRTMSTRCLRYLFALVSGTAANVVLTWGLWAIGFPITNDTVRSGLMERHYWLGPAILAYSVVVWLFYRASLRRDGHGDQQ</sequence>
<protein>
    <submittedName>
        <fullName evidence="2">Uncharacterized protein</fullName>
    </submittedName>
</protein>
<keyword evidence="1" id="KW-0472">Membrane</keyword>
<feature type="transmembrane region" description="Helical" evidence="1">
    <location>
        <begin position="37"/>
        <end position="55"/>
    </location>
</feature>
<gene>
    <name evidence="2" type="ORF">BZL54_21915</name>
</gene>